<dbReference type="RefSeq" id="WP_215239081.1">
    <property type="nucleotide sequence ID" value="NZ_CAJRAF010000002.1"/>
</dbReference>
<evidence type="ECO:0000313" key="3">
    <source>
        <dbReference type="Proteomes" id="UP000680038"/>
    </source>
</evidence>
<reference evidence="2" key="1">
    <citation type="submission" date="2021-04" db="EMBL/GenBank/DDBJ databases">
        <authorList>
            <person name="Rodrigo-Torres L."/>
            <person name="Arahal R. D."/>
            <person name="Lucena T."/>
        </authorList>
    </citation>
    <scope>NUCLEOTIDE SEQUENCE</scope>
    <source>
        <strain evidence="2">CECT 9275</strain>
    </source>
</reference>
<evidence type="ECO:0000313" key="2">
    <source>
        <dbReference type="EMBL" id="CAG5000355.1"/>
    </source>
</evidence>
<organism evidence="2 3">
    <name type="scientific">Dyadobacter helix</name>
    <dbReference type="NCBI Taxonomy" id="2822344"/>
    <lineage>
        <taxon>Bacteria</taxon>
        <taxon>Pseudomonadati</taxon>
        <taxon>Bacteroidota</taxon>
        <taxon>Cytophagia</taxon>
        <taxon>Cytophagales</taxon>
        <taxon>Spirosomataceae</taxon>
        <taxon>Dyadobacter</taxon>
    </lineage>
</organism>
<comment type="caution">
    <text evidence="2">The sequence shown here is derived from an EMBL/GenBank/DDBJ whole genome shotgun (WGS) entry which is preliminary data.</text>
</comment>
<dbReference type="AlphaFoldDB" id="A0A916N4G0"/>
<sequence length="534" mass="58287">MKIYIKKTALSLAIISSMAMVTSCEKDFGTINDPWDNKQYSVSVPPLYNSIVSTMTETGRGLASTFIYQATQLAANYAASGYRLDNQVGGTWENYYFALVDYRKAMELLDADPNAAKMTNVRAMLQTLMALKTLKTTSLYGDMPYSEAAKSIYGSEYYRPVYDKQADIFAAALGDLKKAVDGFSTSADQVSLGASETLLHNDIAKWIKFANSVRLKYALVMRDKNAAAADAIIAEALSKPLLGPDEFIAIDPAAISGLQIDRAGNYRGNSYVRMGSTMWSAMSSSNAEDGSGIYDLRTKIFFEPNSAGKWKPYPQNPPANVQAETRNDTEGGLNDPYADKRLTTWVSGGTYYYSPLNIYYIGDRTFPDLLITGTEISFLKAEIYNRGIGGAAANPASAKQAYEDGITSSVKFWYKLANGSAVWTVNKPAAAPAPADLTAMLTNPAVAYSATPATALAQIYKQNWIALFHQPLDAWILQRRTGGATPNVPLAPTSESLNFNRLTYPPVEVTSNFDNWKAVTGGTDSKSVKPWIMP</sequence>
<name>A0A916N4G0_9BACT</name>
<dbReference type="EMBL" id="CAJRAF010000002">
    <property type="protein sequence ID" value="CAG5000355.1"/>
    <property type="molecule type" value="Genomic_DNA"/>
</dbReference>
<accession>A0A916N4G0</accession>
<dbReference type="Proteomes" id="UP000680038">
    <property type="component" value="Unassembled WGS sequence"/>
</dbReference>
<dbReference type="SUPFAM" id="SSF48452">
    <property type="entry name" value="TPR-like"/>
    <property type="match status" value="1"/>
</dbReference>
<keyword evidence="3" id="KW-1185">Reference proteome</keyword>
<dbReference type="Gene3D" id="1.25.40.390">
    <property type="match status" value="1"/>
</dbReference>
<evidence type="ECO:0000256" key="1">
    <source>
        <dbReference type="SAM" id="SignalP"/>
    </source>
</evidence>
<dbReference type="Pfam" id="PF12771">
    <property type="entry name" value="SusD-like_2"/>
    <property type="match status" value="1"/>
</dbReference>
<proteinExistence type="predicted"/>
<keyword evidence="1" id="KW-0732">Signal</keyword>
<dbReference type="InterPro" id="IPR041662">
    <property type="entry name" value="SusD-like_2"/>
</dbReference>
<evidence type="ECO:0008006" key="4">
    <source>
        <dbReference type="Google" id="ProtNLM"/>
    </source>
</evidence>
<feature type="chain" id="PRO_5036675405" description="SusD/RagB family nutrient-binding outer membrane lipoprotein" evidence="1">
    <location>
        <begin position="20"/>
        <end position="534"/>
    </location>
</feature>
<dbReference type="PROSITE" id="PS51257">
    <property type="entry name" value="PROKAR_LIPOPROTEIN"/>
    <property type="match status" value="1"/>
</dbReference>
<dbReference type="InterPro" id="IPR011990">
    <property type="entry name" value="TPR-like_helical_dom_sf"/>
</dbReference>
<feature type="signal peptide" evidence="1">
    <location>
        <begin position="1"/>
        <end position="19"/>
    </location>
</feature>
<gene>
    <name evidence="2" type="ORF">DYBT9275_02446</name>
</gene>
<protein>
    <recommendedName>
        <fullName evidence="4">SusD/RagB family nutrient-binding outer membrane lipoprotein</fullName>
    </recommendedName>
</protein>